<dbReference type="PANTHER" id="PTHR43646:SF2">
    <property type="entry name" value="GLYCOSYLTRANSFERASE 2-LIKE DOMAIN-CONTAINING PROTEIN"/>
    <property type="match status" value="1"/>
</dbReference>
<dbReference type="Pfam" id="PF00535">
    <property type="entry name" value="Glycos_transf_2"/>
    <property type="match status" value="1"/>
</dbReference>
<dbReference type="EMBL" id="CP110615">
    <property type="protein sequence ID" value="UZJ26355.1"/>
    <property type="molecule type" value="Genomic_DNA"/>
</dbReference>
<evidence type="ECO:0000256" key="4">
    <source>
        <dbReference type="ARBA" id="ARBA00022679"/>
    </source>
</evidence>
<evidence type="ECO:0000256" key="6">
    <source>
        <dbReference type="ARBA" id="ARBA00037281"/>
    </source>
</evidence>
<keyword evidence="3" id="KW-0328">Glycosyltransferase</keyword>
<dbReference type="Gene3D" id="3.90.550.10">
    <property type="entry name" value="Spore Coat Polysaccharide Biosynthesis Protein SpsA, Chain A"/>
    <property type="match status" value="1"/>
</dbReference>
<comment type="subcellular location">
    <subcellularLocation>
        <location evidence="1">Cell membrane</location>
    </subcellularLocation>
</comment>
<evidence type="ECO:0000256" key="9">
    <source>
        <dbReference type="ARBA" id="ARBA00040345"/>
    </source>
</evidence>
<evidence type="ECO:0000256" key="1">
    <source>
        <dbReference type="ARBA" id="ARBA00004236"/>
    </source>
</evidence>
<dbReference type="PANTHER" id="PTHR43646">
    <property type="entry name" value="GLYCOSYLTRANSFERASE"/>
    <property type="match status" value="1"/>
</dbReference>
<protein>
    <recommendedName>
        <fullName evidence="9">4,4'-diaponeurosporenoate glycosyltransferase</fullName>
    </recommendedName>
</protein>
<evidence type="ECO:0000313" key="12">
    <source>
        <dbReference type="Proteomes" id="UP001164965"/>
    </source>
</evidence>
<accession>A0ABY6P3X2</accession>
<dbReference type="RefSeq" id="WP_265384459.1">
    <property type="nucleotide sequence ID" value="NZ_CP110615.1"/>
</dbReference>
<keyword evidence="2" id="KW-1003">Cell membrane</keyword>
<comment type="function">
    <text evidence="6">Catalyzes the glycosylation of 4,4'-diaponeurosporenoate, i.e. the esterification of glucose at the C1'' position with the carboxyl group of 4,4'-diaponeurosporenic acid, to form glycosyl-4,4'-diaponeurosporenoate. This is a step in the biosynthesis of staphyloxanthin, an orange pigment present in most staphylococci strains.</text>
</comment>
<evidence type="ECO:0000256" key="8">
    <source>
        <dbReference type="ARBA" id="ARBA00038120"/>
    </source>
</evidence>
<dbReference type="InterPro" id="IPR029044">
    <property type="entry name" value="Nucleotide-diphossugar_trans"/>
</dbReference>
<proteinExistence type="inferred from homology"/>
<comment type="pathway">
    <text evidence="7">Carotenoid biosynthesis; staphyloxanthin biosynthesis; staphyloxanthin from farnesyl diphosphate: step 4/5.</text>
</comment>
<gene>
    <name evidence="11" type="ORF">RHODO2019_08130</name>
</gene>
<evidence type="ECO:0000313" key="11">
    <source>
        <dbReference type="EMBL" id="UZJ26355.1"/>
    </source>
</evidence>
<feature type="domain" description="Glycosyltransferase 2-like" evidence="10">
    <location>
        <begin position="8"/>
        <end position="135"/>
    </location>
</feature>
<evidence type="ECO:0000256" key="3">
    <source>
        <dbReference type="ARBA" id="ARBA00022676"/>
    </source>
</evidence>
<evidence type="ECO:0000259" key="10">
    <source>
        <dbReference type="Pfam" id="PF00535"/>
    </source>
</evidence>
<evidence type="ECO:0000256" key="2">
    <source>
        <dbReference type="ARBA" id="ARBA00022475"/>
    </source>
</evidence>
<comment type="similarity">
    <text evidence="8">Belongs to the glycosyltransferase 2 family. CrtQ subfamily.</text>
</comment>
<evidence type="ECO:0000256" key="7">
    <source>
        <dbReference type="ARBA" id="ARBA00037904"/>
    </source>
</evidence>
<sequence>MIADRIVVVVPAHDERDLLPACTDALREAARRVAVPVQLVVVLDACTDGSADVLGPDVLAVHVDRRNVGAARAGGFAAVALGERTWCATTDADSTVTPTWLLDQLTHAARGADVVAGTVRVSDWAGQPVGLRQRYEAGYTDADGHRHVHGANLGLTASAYQRIGGFAPLAVHEDVDLVDRALRSGCTVAWTGDVVVHTSSRTAGRAPGGFAQHLADLAVAR</sequence>
<keyword evidence="12" id="KW-1185">Reference proteome</keyword>
<dbReference type="SUPFAM" id="SSF53448">
    <property type="entry name" value="Nucleotide-diphospho-sugar transferases"/>
    <property type="match status" value="1"/>
</dbReference>
<keyword evidence="4" id="KW-0808">Transferase</keyword>
<dbReference type="InterPro" id="IPR001173">
    <property type="entry name" value="Glyco_trans_2-like"/>
</dbReference>
<keyword evidence="5" id="KW-0472">Membrane</keyword>
<reference evidence="11" key="1">
    <citation type="submission" date="2022-10" db="EMBL/GenBank/DDBJ databases">
        <title>Rhodococcus sp.75.</title>
        <authorList>
            <person name="Sun M."/>
        </authorList>
    </citation>
    <scope>NUCLEOTIDE SEQUENCE</scope>
    <source>
        <strain evidence="11">75</strain>
    </source>
</reference>
<name>A0ABY6P3X2_9NOCA</name>
<organism evidence="11 12">
    <name type="scientific">Rhodococcus antarcticus</name>
    <dbReference type="NCBI Taxonomy" id="2987751"/>
    <lineage>
        <taxon>Bacteria</taxon>
        <taxon>Bacillati</taxon>
        <taxon>Actinomycetota</taxon>
        <taxon>Actinomycetes</taxon>
        <taxon>Mycobacteriales</taxon>
        <taxon>Nocardiaceae</taxon>
        <taxon>Rhodococcus</taxon>
    </lineage>
</organism>
<dbReference type="Proteomes" id="UP001164965">
    <property type="component" value="Chromosome"/>
</dbReference>
<evidence type="ECO:0000256" key="5">
    <source>
        <dbReference type="ARBA" id="ARBA00023136"/>
    </source>
</evidence>